<dbReference type="PANTHER" id="PTHR34975">
    <property type="entry name" value="SPORE GERMINATION PROTEIN A2"/>
    <property type="match status" value="1"/>
</dbReference>
<keyword evidence="10" id="KW-1185">Reference proteome</keyword>
<feature type="transmembrane region" description="Helical" evidence="8">
    <location>
        <begin position="273"/>
        <end position="292"/>
    </location>
</feature>
<evidence type="ECO:0000256" key="7">
    <source>
        <dbReference type="ARBA" id="ARBA00023136"/>
    </source>
</evidence>
<evidence type="ECO:0000256" key="2">
    <source>
        <dbReference type="ARBA" id="ARBA00007998"/>
    </source>
</evidence>
<feature type="transmembrane region" description="Helical" evidence="8">
    <location>
        <begin position="46"/>
        <end position="65"/>
    </location>
</feature>
<gene>
    <name evidence="9" type="ORF">NDK47_02965</name>
</gene>
<feature type="transmembrane region" description="Helical" evidence="8">
    <location>
        <begin position="118"/>
        <end position="140"/>
    </location>
</feature>
<name>A0ABY4WHH0_9BACL</name>
<dbReference type="Proteomes" id="UP001056500">
    <property type="component" value="Chromosome"/>
</dbReference>
<evidence type="ECO:0000256" key="6">
    <source>
        <dbReference type="ARBA" id="ARBA00022989"/>
    </source>
</evidence>
<dbReference type="PANTHER" id="PTHR34975:SF2">
    <property type="entry name" value="SPORE GERMINATION PROTEIN A2"/>
    <property type="match status" value="1"/>
</dbReference>
<protein>
    <submittedName>
        <fullName evidence="9">Spore germination protein</fullName>
    </submittedName>
</protein>
<comment type="similarity">
    <text evidence="2">Belongs to the amino acid-polyamine-organocation (APC) superfamily. Spore germination protein (SGP) (TC 2.A.3.9) family.</text>
</comment>
<feature type="transmembrane region" description="Helical" evidence="8">
    <location>
        <begin position="91"/>
        <end position="112"/>
    </location>
</feature>
<dbReference type="RefSeq" id="WP_251873441.1">
    <property type="nucleotide sequence ID" value="NZ_CP098755.1"/>
</dbReference>
<evidence type="ECO:0000256" key="1">
    <source>
        <dbReference type="ARBA" id="ARBA00004141"/>
    </source>
</evidence>
<evidence type="ECO:0000256" key="4">
    <source>
        <dbReference type="ARBA" id="ARBA00022544"/>
    </source>
</evidence>
<feature type="transmembrane region" description="Helical" evidence="8">
    <location>
        <begin position="12"/>
        <end position="34"/>
    </location>
</feature>
<feature type="transmembrane region" description="Helical" evidence="8">
    <location>
        <begin position="189"/>
        <end position="212"/>
    </location>
</feature>
<dbReference type="Gene3D" id="1.20.1740.10">
    <property type="entry name" value="Amino acid/polyamine transporter I"/>
    <property type="match status" value="1"/>
</dbReference>
<evidence type="ECO:0000313" key="9">
    <source>
        <dbReference type="EMBL" id="USG66309.1"/>
    </source>
</evidence>
<dbReference type="Pfam" id="PF03845">
    <property type="entry name" value="Spore_permease"/>
    <property type="match status" value="1"/>
</dbReference>
<accession>A0ABY4WHH0</accession>
<keyword evidence="7 8" id="KW-0472">Membrane</keyword>
<evidence type="ECO:0000256" key="3">
    <source>
        <dbReference type="ARBA" id="ARBA00022448"/>
    </source>
</evidence>
<proteinExistence type="inferred from homology"/>
<dbReference type="InterPro" id="IPR004761">
    <property type="entry name" value="Spore_GerAB"/>
</dbReference>
<comment type="subcellular location">
    <subcellularLocation>
        <location evidence="1">Membrane</location>
        <topology evidence="1">Multi-pass membrane protein</topology>
    </subcellularLocation>
</comment>
<dbReference type="NCBIfam" id="TIGR00912">
    <property type="entry name" value="2A0309"/>
    <property type="match status" value="1"/>
</dbReference>
<keyword evidence="6 8" id="KW-1133">Transmembrane helix</keyword>
<reference evidence="9" key="1">
    <citation type="submission" date="2022-06" db="EMBL/GenBank/DDBJ databases">
        <title>Genome sequencing of Brevibacillus sp. BB3-R1.</title>
        <authorList>
            <person name="Heo J."/>
            <person name="Lee D."/>
            <person name="Won M."/>
            <person name="Han B.-H."/>
            <person name="Hong S.-B."/>
            <person name="Kwon S.-W."/>
        </authorList>
    </citation>
    <scope>NUCLEOTIDE SEQUENCE</scope>
    <source>
        <strain evidence="9">BB3-R1</strain>
    </source>
</reference>
<organism evidence="9 10">
    <name type="scientific">Brevibacillus ruminantium</name>
    <dbReference type="NCBI Taxonomy" id="2950604"/>
    <lineage>
        <taxon>Bacteria</taxon>
        <taxon>Bacillati</taxon>
        <taxon>Bacillota</taxon>
        <taxon>Bacilli</taxon>
        <taxon>Bacillales</taxon>
        <taxon>Paenibacillaceae</taxon>
        <taxon>Brevibacillus</taxon>
    </lineage>
</organism>
<feature type="transmembrane region" description="Helical" evidence="8">
    <location>
        <begin position="224"/>
        <end position="244"/>
    </location>
</feature>
<keyword evidence="5 8" id="KW-0812">Transmembrane</keyword>
<feature type="transmembrane region" description="Helical" evidence="8">
    <location>
        <begin position="312"/>
        <end position="334"/>
    </location>
</feature>
<evidence type="ECO:0000256" key="5">
    <source>
        <dbReference type="ARBA" id="ARBA00022692"/>
    </source>
</evidence>
<sequence length="374" mass="43621">MKVNVQHSLTTTIAPYMVGFLIFANQVGLGMLGYQRPVAARAGHDAWISVIIAGLISHLAVWVICRTLQKYPSADLFGIHQDVYGKFLGRLLSLMYILYFSGMTLIFLRGYIEVVQSWMFPQLATWLLGIILVFLTLYTVLGGIRIITGYVILSVFITIWLFFDLYFTLHYARWYYLLPILEADFRQLIAGALVMAFTSVGYEILYIVYPYVQDKKRIHRSAQLGVLCTNIIYIAVMVITLVFFSEEQLQRTIWPTLMIKTVVSFPFLERLELLGISLWVFIVLPNIMLYIWSASKGCYRLFGWKQKKVLYALMMVIFIAMQFFSTRQSINFIIDYMSKISLYVAVYYPFILFLLVLIKQRRNRKETNHEEMQR</sequence>
<evidence type="ECO:0000313" key="10">
    <source>
        <dbReference type="Proteomes" id="UP001056500"/>
    </source>
</evidence>
<dbReference type="EMBL" id="CP098755">
    <property type="protein sequence ID" value="USG66309.1"/>
    <property type="molecule type" value="Genomic_DNA"/>
</dbReference>
<keyword evidence="4" id="KW-0309">Germination</keyword>
<feature type="transmembrane region" description="Helical" evidence="8">
    <location>
        <begin position="147"/>
        <end position="169"/>
    </location>
</feature>
<evidence type="ECO:0000256" key="8">
    <source>
        <dbReference type="SAM" id="Phobius"/>
    </source>
</evidence>
<feature type="transmembrane region" description="Helical" evidence="8">
    <location>
        <begin position="340"/>
        <end position="358"/>
    </location>
</feature>
<keyword evidence="3" id="KW-0813">Transport</keyword>